<dbReference type="SFLD" id="SFLDG01082">
    <property type="entry name" value="B12-binding_domain_containing"/>
    <property type="match status" value="1"/>
</dbReference>
<dbReference type="SFLD" id="SFLDG01123">
    <property type="entry name" value="methyltransferase_(Class_B)"/>
    <property type="match status" value="1"/>
</dbReference>
<dbReference type="PANTHER" id="PTHR43409">
    <property type="entry name" value="ANAEROBIC MAGNESIUM-PROTOPORPHYRIN IX MONOMETHYL ESTER CYCLASE-RELATED"/>
    <property type="match status" value="1"/>
</dbReference>
<gene>
    <name evidence="9" type="ORF">B7P33_10780</name>
</gene>
<dbReference type="SFLD" id="SFLDS00029">
    <property type="entry name" value="Radical_SAM"/>
    <property type="match status" value="1"/>
</dbReference>
<organism evidence="9 10">
    <name type="scientific">Sediminicola luteus</name>
    <dbReference type="NCBI Taxonomy" id="319238"/>
    <lineage>
        <taxon>Bacteria</taxon>
        <taxon>Pseudomonadati</taxon>
        <taxon>Bacteroidota</taxon>
        <taxon>Flavobacteriia</taxon>
        <taxon>Flavobacteriales</taxon>
        <taxon>Flavobacteriaceae</taxon>
        <taxon>Sediminicola</taxon>
    </lineage>
</organism>
<evidence type="ECO:0000256" key="4">
    <source>
        <dbReference type="ARBA" id="ARBA00022691"/>
    </source>
</evidence>
<dbReference type="InterPro" id="IPR034466">
    <property type="entry name" value="Methyltransferase_Class_B"/>
</dbReference>
<proteinExistence type="predicted"/>
<keyword evidence="5" id="KW-0479">Metal-binding</keyword>
<dbReference type="GO" id="GO:0046872">
    <property type="term" value="F:metal ion binding"/>
    <property type="evidence" value="ECO:0007669"/>
    <property type="project" value="UniProtKB-KW"/>
</dbReference>
<dbReference type="Proteomes" id="UP000219559">
    <property type="component" value="Unassembled WGS sequence"/>
</dbReference>
<keyword evidence="6" id="KW-0408">Iron</keyword>
<keyword evidence="10" id="KW-1185">Reference proteome</keyword>
<comment type="cofactor">
    <cofactor evidence="1">
        <name>[4Fe-4S] cluster</name>
        <dbReference type="ChEBI" id="CHEBI:49883"/>
    </cofactor>
</comment>
<evidence type="ECO:0000256" key="3">
    <source>
        <dbReference type="ARBA" id="ARBA00022679"/>
    </source>
</evidence>
<accession>A0A2A4G5Q1</accession>
<dbReference type="Gene3D" id="3.40.50.280">
    <property type="entry name" value="Cobalamin-binding domain"/>
    <property type="match status" value="1"/>
</dbReference>
<protein>
    <submittedName>
        <fullName evidence="9">Radical SAM protein</fullName>
    </submittedName>
</protein>
<dbReference type="InterPro" id="IPR007197">
    <property type="entry name" value="rSAM"/>
</dbReference>
<evidence type="ECO:0000256" key="1">
    <source>
        <dbReference type="ARBA" id="ARBA00001966"/>
    </source>
</evidence>
<dbReference type="GO" id="GO:0051539">
    <property type="term" value="F:4 iron, 4 sulfur cluster binding"/>
    <property type="evidence" value="ECO:0007669"/>
    <property type="project" value="UniProtKB-KW"/>
</dbReference>
<evidence type="ECO:0000256" key="5">
    <source>
        <dbReference type="ARBA" id="ARBA00022723"/>
    </source>
</evidence>
<dbReference type="RefSeq" id="WP_097442467.1">
    <property type="nucleotide sequence ID" value="NZ_NBWU01000004.1"/>
</dbReference>
<keyword evidence="2" id="KW-0489">Methyltransferase</keyword>
<evidence type="ECO:0000256" key="2">
    <source>
        <dbReference type="ARBA" id="ARBA00022603"/>
    </source>
</evidence>
<dbReference type="SUPFAM" id="SSF102114">
    <property type="entry name" value="Radical SAM enzymes"/>
    <property type="match status" value="1"/>
</dbReference>
<dbReference type="InterPro" id="IPR023404">
    <property type="entry name" value="rSAM_horseshoe"/>
</dbReference>
<evidence type="ECO:0000313" key="9">
    <source>
        <dbReference type="EMBL" id="PCE63751.1"/>
    </source>
</evidence>
<feature type="domain" description="Radical SAM core" evidence="8">
    <location>
        <begin position="155"/>
        <end position="367"/>
    </location>
</feature>
<dbReference type="GO" id="GO:0005829">
    <property type="term" value="C:cytosol"/>
    <property type="evidence" value="ECO:0007669"/>
    <property type="project" value="TreeGrafter"/>
</dbReference>
<comment type="caution">
    <text evidence="9">The sequence shown here is derived from an EMBL/GenBank/DDBJ whole genome shotgun (WGS) entry which is preliminary data.</text>
</comment>
<dbReference type="PROSITE" id="PS51918">
    <property type="entry name" value="RADICAL_SAM"/>
    <property type="match status" value="1"/>
</dbReference>
<evidence type="ECO:0000259" key="8">
    <source>
        <dbReference type="PROSITE" id="PS51918"/>
    </source>
</evidence>
<dbReference type="GO" id="GO:0003824">
    <property type="term" value="F:catalytic activity"/>
    <property type="evidence" value="ECO:0007669"/>
    <property type="project" value="InterPro"/>
</dbReference>
<keyword evidence="4" id="KW-0949">S-adenosyl-L-methionine</keyword>
<dbReference type="SMART" id="SM00729">
    <property type="entry name" value="Elp3"/>
    <property type="match status" value="1"/>
</dbReference>
<dbReference type="Pfam" id="PF04055">
    <property type="entry name" value="Radical_SAM"/>
    <property type="match status" value="1"/>
</dbReference>
<dbReference type="EMBL" id="NBWU01000004">
    <property type="protein sequence ID" value="PCE63751.1"/>
    <property type="molecule type" value="Genomic_DNA"/>
</dbReference>
<dbReference type="InterPro" id="IPR058240">
    <property type="entry name" value="rSAM_sf"/>
</dbReference>
<sequence length="401" mass="45990">MKVYLIKASAGSDYSKYKAETGGPPQNIFSTAAATPNWVELEMTDETIGQKANLKSEAELVAIFMSTPDAWRAYELAEHYHNQGKTIVLGGLHTKFMPDEAQENADALLIGESEGVWEELLVDYYKDELKPRYQRTEPVDLAQLNPYPTHLIEPRVYNYTWSVLVSRGCPNKCQFCLVHKFFPKFQTRPIENIVEEVRHLKGLGVEWVELHSDNLTQDKAYAIALFKALKPLNMKFYGETTILIARDPELLNAAREAGVRSLLFGIETPSEEALKAQGKAFVKPHKIKEYVQIVKDHGIEVWGDILFGFEEHTEKIFKQTWDFIRDIKLDRTIPHLVIPFPGSGTFENLEKEGRILTHDWSKYDGSHVVYQPKHMSATTLEYGVTDFFNKLNNPIRRWLNI</sequence>
<dbReference type="InterPro" id="IPR051198">
    <property type="entry name" value="BchE-like"/>
</dbReference>
<keyword evidence="3" id="KW-0808">Transferase</keyword>
<evidence type="ECO:0000256" key="6">
    <source>
        <dbReference type="ARBA" id="ARBA00023004"/>
    </source>
</evidence>
<evidence type="ECO:0000313" key="10">
    <source>
        <dbReference type="Proteomes" id="UP000219559"/>
    </source>
</evidence>
<dbReference type="AlphaFoldDB" id="A0A2A4G5Q1"/>
<dbReference type="PANTHER" id="PTHR43409:SF7">
    <property type="entry name" value="BLL1977 PROTEIN"/>
    <property type="match status" value="1"/>
</dbReference>
<evidence type="ECO:0000256" key="7">
    <source>
        <dbReference type="ARBA" id="ARBA00023014"/>
    </source>
</evidence>
<dbReference type="Gene3D" id="3.80.30.20">
    <property type="entry name" value="tm_1862 like domain"/>
    <property type="match status" value="1"/>
</dbReference>
<dbReference type="InterPro" id="IPR006638">
    <property type="entry name" value="Elp3/MiaA/NifB-like_rSAM"/>
</dbReference>
<dbReference type="OrthoDB" id="9801424at2"/>
<reference evidence="9 10" key="1">
    <citation type="submission" date="2017-04" db="EMBL/GenBank/DDBJ databases">
        <title>A new member of the family Flavobacteriaceae isolated from ascidians.</title>
        <authorList>
            <person name="Chen L."/>
        </authorList>
    </citation>
    <scope>NUCLEOTIDE SEQUENCE [LARGE SCALE GENOMIC DNA]</scope>
    <source>
        <strain evidence="9 10">HQA918</strain>
    </source>
</reference>
<keyword evidence="7" id="KW-0411">Iron-sulfur</keyword>
<name>A0A2A4G5Q1_9FLAO</name>